<dbReference type="Proteomes" id="UP001431209">
    <property type="component" value="Unassembled WGS sequence"/>
</dbReference>
<keyword evidence="1" id="KW-0539">Nucleus</keyword>
<dbReference type="GO" id="GO:0005634">
    <property type="term" value="C:nucleus"/>
    <property type="evidence" value="ECO:0007669"/>
    <property type="project" value="UniProtKB-UniRule"/>
</dbReference>
<dbReference type="Gene3D" id="1.10.30.10">
    <property type="entry name" value="High mobility group box domain"/>
    <property type="match status" value="1"/>
</dbReference>
<proteinExistence type="predicted"/>
<evidence type="ECO:0000313" key="5">
    <source>
        <dbReference type="Proteomes" id="UP001431209"/>
    </source>
</evidence>
<name>A0AAW2YU84_9EUKA</name>
<keyword evidence="5" id="KW-1185">Reference proteome</keyword>
<feature type="compositionally biased region" description="Low complexity" evidence="2">
    <location>
        <begin position="228"/>
        <end position="248"/>
    </location>
</feature>
<feature type="DNA-binding region" description="HMG box" evidence="1">
    <location>
        <begin position="167"/>
        <end position="224"/>
    </location>
</feature>
<dbReference type="EMBL" id="JAOPGA020000639">
    <property type="protein sequence ID" value="KAL0480194.1"/>
    <property type="molecule type" value="Genomic_DNA"/>
</dbReference>
<gene>
    <name evidence="4" type="ORF">AKO1_007212</name>
</gene>
<dbReference type="InterPro" id="IPR009071">
    <property type="entry name" value="HMG_box_dom"/>
</dbReference>
<evidence type="ECO:0000256" key="1">
    <source>
        <dbReference type="PROSITE-ProRule" id="PRU00267"/>
    </source>
</evidence>
<evidence type="ECO:0000259" key="3">
    <source>
        <dbReference type="PROSITE" id="PS50118"/>
    </source>
</evidence>
<dbReference type="Pfam" id="PF09011">
    <property type="entry name" value="HMG_box_2"/>
    <property type="match status" value="1"/>
</dbReference>
<dbReference type="GO" id="GO:0003677">
    <property type="term" value="F:DNA binding"/>
    <property type="evidence" value="ECO:0007669"/>
    <property type="project" value="UniProtKB-UniRule"/>
</dbReference>
<dbReference type="InterPro" id="IPR036910">
    <property type="entry name" value="HMG_box_dom_sf"/>
</dbReference>
<accession>A0AAW2YU84</accession>
<organism evidence="4 5">
    <name type="scientific">Acrasis kona</name>
    <dbReference type="NCBI Taxonomy" id="1008807"/>
    <lineage>
        <taxon>Eukaryota</taxon>
        <taxon>Discoba</taxon>
        <taxon>Heterolobosea</taxon>
        <taxon>Tetramitia</taxon>
        <taxon>Eutetramitia</taxon>
        <taxon>Acrasidae</taxon>
        <taxon>Acrasis</taxon>
    </lineage>
</organism>
<feature type="region of interest" description="Disordered" evidence="2">
    <location>
        <begin position="354"/>
        <end position="373"/>
    </location>
</feature>
<protein>
    <recommendedName>
        <fullName evidence="3">HMG box domain-containing protein</fullName>
    </recommendedName>
</protein>
<sequence length="396" mass="45468">MQRGLLVKKMISIYDENGALVTSIHGALNNKALYFSKSKTKLHVPVAPSIHTIHSVLGYLSAVANSSAEGEPRAERRITTSFIADYETFCTEVEPLVLRRDLEIDELLSSLYDIYTKHTISNEIIEDTKNKQHSAEPTTTVNTTAANPNIEQRRNTTIKEGTAKVKQKRALTAFNLFYRDKCMEFREQNNDPSISESGRVAPRIAKAWRLLTEDERNVYHEKARLRLLNTNTRDNNNNNATHSTHSTSPVEFRSDADQPQDSETSNQEYRFYNYVPRRMNTNNASPVLNAPQPPQINQPQINFNQNKRPLSDVISTDVNTLPPIFQKIDPIMSHNNIFPQDILPPFENTHNTYMHPFVQRPQGPLPPPQHLTFQEHTDNKYDEHQQQPNNKNQRLF</sequence>
<feature type="region of interest" description="Disordered" evidence="2">
    <location>
        <begin position="280"/>
        <end position="303"/>
    </location>
</feature>
<feature type="compositionally biased region" description="Polar residues" evidence="2">
    <location>
        <begin position="257"/>
        <end position="267"/>
    </location>
</feature>
<dbReference type="PROSITE" id="PS50118">
    <property type="entry name" value="HMG_BOX_2"/>
    <property type="match status" value="1"/>
</dbReference>
<dbReference type="AlphaFoldDB" id="A0AAW2YU84"/>
<dbReference type="CDD" id="cd00084">
    <property type="entry name" value="HMG-box_SF"/>
    <property type="match status" value="1"/>
</dbReference>
<reference evidence="4 5" key="1">
    <citation type="submission" date="2024-03" db="EMBL/GenBank/DDBJ databases">
        <title>The Acrasis kona genome and developmental transcriptomes reveal deep origins of eukaryotic multicellular pathways.</title>
        <authorList>
            <person name="Sheikh S."/>
            <person name="Fu C.-J."/>
            <person name="Brown M.W."/>
            <person name="Baldauf S.L."/>
        </authorList>
    </citation>
    <scope>NUCLEOTIDE SEQUENCE [LARGE SCALE GENOMIC DNA]</scope>
    <source>
        <strain evidence="4 5">ATCC MYA-3509</strain>
    </source>
</reference>
<evidence type="ECO:0000256" key="2">
    <source>
        <dbReference type="SAM" id="MobiDB-lite"/>
    </source>
</evidence>
<evidence type="ECO:0000313" key="4">
    <source>
        <dbReference type="EMBL" id="KAL0480194.1"/>
    </source>
</evidence>
<keyword evidence="1" id="KW-0238">DNA-binding</keyword>
<comment type="caution">
    <text evidence="4">The sequence shown here is derived from an EMBL/GenBank/DDBJ whole genome shotgun (WGS) entry which is preliminary data.</text>
</comment>
<dbReference type="SUPFAM" id="SSF47095">
    <property type="entry name" value="HMG-box"/>
    <property type="match status" value="1"/>
</dbReference>
<feature type="region of interest" description="Disordered" evidence="2">
    <location>
        <begin position="228"/>
        <end position="267"/>
    </location>
</feature>
<feature type="domain" description="HMG box" evidence="3">
    <location>
        <begin position="167"/>
        <end position="224"/>
    </location>
</feature>